<sequence length="368" mass="40761">MNEPKLNIVILYGGKTGEHQVSRVSAGSVIRNIDRSRYKLLLVGIDEEGVWHLQDETELEKVIAGSDPEIQPGNEVNAMPGRGLGVNGKLLKIDLVFPVLHGTFGEDGTVQGFLEMIGLPYAGAGVLASAFGMDKVKAKELWRKEGLSVVPFIRYSRQDHEAQEVTPEVLFTRWSSELGAPFFVKPCRAGSSVGISKVRRPEQLAQALDTAFHFDNDLLIETSINAREIECSVLGNREIRSFPPGEVISSHDFYDYSGKYLDPKGARLEIPADLSPASTQRIRNMAEEAFKALGGQGLARVDFFVDRDSGSIFINEVNTMPGFTSISMYPKMCEAGGLSYRELLNELIRLGLERHSERSRLDLHYGEE</sequence>
<dbReference type="InterPro" id="IPR013815">
    <property type="entry name" value="ATP_grasp_subdomain_1"/>
</dbReference>
<dbReference type="HOGENOM" id="CLU_039268_0_0_12"/>
<dbReference type="Gene3D" id="3.40.50.20">
    <property type="match status" value="1"/>
</dbReference>
<comment type="function">
    <text evidence="13">Cell wall formation.</text>
</comment>
<dbReference type="HAMAP" id="MF_00047">
    <property type="entry name" value="Dala_Dala_lig"/>
    <property type="match status" value="1"/>
</dbReference>
<evidence type="ECO:0000256" key="8">
    <source>
        <dbReference type="ARBA" id="ARBA00022960"/>
    </source>
</evidence>
<evidence type="ECO:0000256" key="13">
    <source>
        <dbReference type="HAMAP-Rule" id="MF_00047"/>
    </source>
</evidence>
<dbReference type="NCBIfam" id="NF002528">
    <property type="entry name" value="PRK01966.1-4"/>
    <property type="match status" value="1"/>
</dbReference>
<keyword evidence="9 13" id="KW-0573">Peptidoglycan synthesis</keyword>
<evidence type="ECO:0000256" key="11">
    <source>
        <dbReference type="ARBA" id="ARBA00023316"/>
    </source>
</evidence>
<evidence type="ECO:0000256" key="9">
    <source>
        <dbReference type="ARBA" id="ARBA00022984"/>
    </source>
</evidence>
<evidence type="ECO:0000256" key="14">
    <source>
        <dbReference type="PIRSR" id="PIRSR039102-1"/>
    </source>
</evidence>
<feature type="active site" evidence="14">
    <location>
        <position position="327"/>
    </location>
</feature>
<dbReference type="SUPFAM" id="SSF56059">
    <property type="entry name" value="Glutathione synthetase ATP-binding domain-like"/>
    <property type="match status" value="1"/>
</dbReference>
<evidence type="ECO:0000313" key="20">
    <source>
        <dbReference type="Proteomes" id="UP000018680"/>
    </source>
</evidence>
<keyword evidence="5 15" id="KW-0547">Nucleotide-binding</keyword>
<keyword evidence="11 13" id="KW-0961">Cell wall biogenesis/degradation</keyword>
<comment type="pathway">
    <text evidence="13">Cell wall biogenesis; peptidoglycan biosynthesis.</text>
</comment>
<feature type="binding site" evidence="16">
    <location>
        <position position="302"/>
    </location>
    <ligand>
        <name>Mg(2+)</name>
        <dbReference type="ChEBI" id="CHEBI:18420"/>
        <label>1</label>
    </ligand>
</feature>
<evidence type="ECO:0000256" key="17">
    <source>
        <dbReference type="PROSITE-ProRule" id="PRU00409"/>
    </source>
</evidence>
<dbReference type="PATRIC" id="fig|1307761.3.peg.1590"/>
<proteinExistence type="inferred from homology"/>
<evidence type="ECO:0000259" key="18">
    <source>
        <dbReference type="PROSITE" id="PS50975"/>
    </source>
</evidence>
<dbReference type="NCBIfam" id="NF002378">
    <property type="entry name" value="PRK01372.1"/>
    <property type="match status" value="1"/>
</dbReference>
<dbReference type="KEGG" id="slr:L21SP2_1595"/>
<dbReference type="PROSITE" id="PS00843">
    <property type="entry name" value="DALA_DALA_LIGASE_1"/>
    <property type="match status" value="1"/>
</dbReference>
<dbReference type="Proteomes" id="UP000018680">
    <property type="component" value="Chromosome"/>
</dbReference>
<gene>
    <name evidence="13" type="primary">ddl</name>
    <name evidence="19" type="ORF">L21SP2_1595</name>
</gene>
<dbReference type="UniPathway" id="UPA00219"/>
<dbReference type="RefSeq" id="WP_024267902.1">
    <property type="nucleotide sequence ID" value="NC_023035.1"/>
</dbReference>
<comment type="catalytic activity">
    <reaction evidence="12 13">
        <text>2 D-alanine + ATP = D-alanyl-D-alanine + ADP + phosphate + H(+)</text>
        <dbReference type="Rhea" id="RHEA:11224"/>
        <dbReference type="ChEBI" id="CHEBI:15378"/>
        <dbReference type="ChEBI" id="CHEBI:30616"/>
        <dbReference type="ChEBI" id="CHEBI:43474"/>
        <dbReference type="ChEBI" id="CHEBI:57416"/>
        <dbReference type="ChEBI" id="CHEBI:57822"/>
        <dbReference type="ChEBI" id="CHEBI:456216"/>
        <dbReference type="EC" id="6.3.2.4"/>
    </reaction>
</comment>
<dbReference type="InterPro" id="IPR005905">
    <property type="entry name" value="D_ala_D_ala"/>
</dbReference>
<dbReference type="GO" id="GO:0005524">
    <property type="term" value="F:ATP binding"/>
    <property type="evidence" value="ECO:0007669"/>
    <property type="project" value="UniProtKB-UniRule"/>
</dbReference>
<comment type="similarity">
    <text evidence="2 13">Belongs to the D-alanine--D-alanine ligase family.</text>
</comment>
<comment type="cofactor">
    <cofactor evidence="1">
        <name>Mn(2+)</name>
        <dbReference type="ChEBI" id="CHEBI:29035"/>
    </cofactor>
</comment>
<evidence type="ECO:0000256" key="16">
    <source>
        <dbReference type="PIRSR" id="PIRSR039102-3"/>
    </source>
</evidence>
<dbReference type="NCBIfam" id="TIGR01205">
    <property type="entry name" value="D_ala_D_alaTIGR"/>
    <property type="match status" value="1"/>
</dbReference>
<dbReference type="FunFam" id="3.30.470.20:FF:000008">
    <property type="entry name" value="D-alanine--D-alanine ligase"/>
    <property type="match status" value="1"/>
</dbReference>
<evidence type="ECO:0000256" key="5">
    <source>
        <dbReference type="ARBA" id="ARBA00022741"/>
    </source>
</evidence>
<keyword evidence="20" id="KW-1185">Reference proteome</keyword>
<keyword evidence="13" id="KW-0963">Cytoplasm</keyword>
<dbReference type="Pfam" id="PF01820">
    <property type="entry name" value="Dala_Dala_lig_N"/>
    <property type="match status" value="1"/>
</dbReference>
<keyword evidence="4 16" id="KW-0479">Metal-binding</keyword>
<dbReference type="EMBL" id="CP006939">
    <property type="protein sequence ID" value="AHC14982.1"/>
    <property type="molecule type" value="Genomic_DNA"/>
</dbReference>
<evidence type="ECO:0000256" key="6">
    <source>
        <dbReference type="ARBA" id="ARBA00022840"/>
    </source>
</evidence>
<dbReference type="GO" id="GO:0005829">
    <property type="term" value="C:cytosol"/>
    <property type="evidence" value="ECO:0007669"/>
    <property type="project" value="TreeGrafter"/>
</dbReference>
<keyword evidence="8 13" id="KW-0133">Cell shape</keyword>
<evidence type="ECO:0000256" key="15">
    <source>
        <dbReference type="PIRSR" id="PIRSR039102-2"/>
    </source>
</evidence>
<evidence type="ECO:0000256" key="2">
    <source>
        <dbReference type="ARBA" id="ARBA00010871"/>
    </source>
</evidence>
<dbReference type="Gene3D" id="3.30.470.20">
    <property type="entry name" value="ATP-grasp fold, B domain"/>
    <property type="match status" value="1"/>
</dbReference>
<feature type="active site" evidence="14">
    <location>
        <position position="191"/>
    </location>
</feature>
<dbReference type="PANTHER" id="PTHR23132">
    <property type="entry name" value="D-ALANINE--D-ALANINE LIGASE"/>
    <property type="match status" value="1"/>
</dbReference>
<keyword evidence="3 13" id="KW-0436">Ligase</keyword>
<dbReference type="AlphaFoldDB" id="V5WGM7"/>
<evidence type="ECO:0000256" key="7">
    <source>
        <dbReference type="ARBA" id="ARBA00022842"/>
    </source>
</evidence>
<evidence type="ECO:0000256" key="1">
    <source>
        <dbReference type="ARBA" id="ARBA00001936"/>
    </source>
</evidence>
<name>V5WGM7_9SPIO</name>
<organism evidence="19 20">
    <name type="scientific">Salinispira pacifica</name>
    <dbReference type="NCBI Taxonomy" id="1307761"/>
    <lineage>
        <taxon>Bacteria</taxon>
        <taxon>Pseudomonadati</taxon>
        <taxon>Spirochaetota</taxon>
        <taxon>Spirochaetia</taxon>
        <taxon>Spirochaetales</taxon>
        <taxon>Spirochaetaceae</taxon>
        <taxon>Salinispira</taxon>
    </lineage>
</organism>
<reference evidence="19 20" key="1">
    <citation type="journal article" date="2015" name="Stand. Genomic Sci.">
        <title>Complete genome sequence and description of Salinispira pacifica gen. nov., sp. nov., a novel spirochaete isolated form a hypersaline microbial mat.</title>
        <authorList>
            <person name="Ben Hania W."/>
            <person name="Joseph M."/>
            <person name="Schumann P."/>
            <person name="Bunk B."/>
            <person name="Fiebig A."/>
            <person name="Sproer C."/>
            <person name="Klenk H.P."/>
            <person name="Fardeau M.L."/>
            <person name="Spring S."/>
        </authorList>
    </citation>
    <scope>NUCLEOTIDE SEQUENCE [LARGE SCALE GENOMIC DNA]</scope>
    <source>
        <strain evidence="19 20">L21-RPul-D2</strain>
    </source>
</reference>
<evidence type="ECO:0000313" key="19">
    <source>
        <dbReference type="EMBL" id="AHC14982.1"/>
    </source>
</evidence>
<dbReference type="GO" id="GO:0046872">
    <property type="term" value="F:metal ion binding"/>
    <property type="evidence" value="ECO:0007669"/>
    <property type="project" value="UniProtKB-KW"/>
</dbReference>
<evidence type="ECO:0000256" key="10">
    <source>
        <dbReference type="ARBA" id="ARBA00023211"/>
    </source>
</evidence>
<feature type="active site" evidence="14">
    <location>
        <position position="18"/>
    </location>
</feature>
<feature type="binding site" evidence="16">
    <location>
        <position position="318"/>
    </location>
    <ligand>
        <name>Mg(2+)</name>
        <dbReference type="ChEBI" id="CHEBI:18420"/>
        <label>2</label>
    </ligand>
</feature>
<dbReference type="InterPro" id="IPR000291">
    <property type="entry name" value="D-Ala_lig_Van_CS"/>
</dbReference>
<keyword evidence="10 16" id="KW-0464">Manganese</keyword>
<comment type="cofactor">
    <cofactor evidence="16">
        <name>Mg(2+)</name>
        <dbReference type="ChEBI" id="CHEBI:18420"/>
    </cofactor>
    <cofactor evidence="16">
        <name>Mn(2+)</name>
        <dbReference type="ChEBI" id="CHEBI:29035"/>
    </cofactor>
    <text evidence="16">Binds 2 magnesium or manganese ions per subunit.</text>
</comment>
<dbReference type="PROSITE" id="PS50975">
    <property type="entry name" value="ATP_GRASP"/>
    <property type="match status" value="1"/>
</dbReference>
<dbReference type="GO" id="GO:0008716">
    <property type="term" value="F:D-alanine-D-alanine ligase activity"/>
    <property type="evidence" value="ECO:0007669"/>
    <property type="project" value="UniProtKB-UniRule"/>
</dbReference>
<dbReference type="Gene3D" id="3.30.1490.20">
    <property type="entry name" value="ATP-grasp fold, A domain"/>
    <property type="match status" value="1"/>
</dbReference>
<dbReference type="PANTHER" id="PTHR23132:SF25">
    <property type="entry name" value="D-ALANINE--D-ALANINE LIGASE A"/>
    <property type="match status" value="1"/>
</dbReference>
<keyword evidence="7 16" id="KW-0460">Magnesium</keyword>
<keyword evidence="6 17" id="KW-0067">ATP-binding</keyword>
<comment type="subcellular location">
    <subcellularLocation>
        <location evidence="13">Cytoplasm</location>
    </subcellularLocation>
</comment>
<feature type="binding site" evidence="15">
    <location>
        <position position="135"/>
    </location>
    <ligand>
        <name>ATP</name>
        <dbReference type="ChEBI" id="CHEBI:30616"/>
    </ligand>
</feature>
<dbReference type="STRING" id="1307761.L21SP2_1595"/>
<dbReference type="SUPFAM" id="SSF52440">
    <property type="entry name" value="PreATP-grasp domain"/>
    <property type="match status" value="1"/>
</dbReference>
<feature type="domain" description="ATP-grasp" evidence="18">
    <location>
        <begin position="139"/>
        <end position="349"/>
    </location>
</feature>
<protein>
    <recommendedName>
        <fullName evidence="13">D-alanine--D-alanine ligase</fullName>
        <ecNumber evidence="13">6.3.2.4</ecNumber>
    </recommendedName>
    <alternativeName>
        <fullName evidence="13">D-Ala-D-Ala ligase</fullName>
    </alternativeName>
    <alternativeName>
        <fullName evidence="13">D-alanylalanine synthetase</fullName>
    </alternativeName>
</protein>
<evidence type="ECO:0000256" key="12">
    <source>
        <dbReference type="ARBA" id="ARBA00047614"/>
    </source>
</evidence>
<feature type="binding site" evidence="15">
    <location>
        <begin position="183"/>
        <end position="185"/>
    </location>
    <ligand>
        <name>ATP</name>
        <dbReference type="ChEBI" id="CHEBI:30616"/>
    </ligand>
</feature>
<feature type="binding site" evidence="16">
    <location>
        <position position="316"/>
    </location>
    <ligand>
        <name>Mg(2+)</name>
        <dbReference type="ChEBI" id="CHEBI:18420"/>
        <label>1</label>
    </ligand>
</feature>
<evidence type="ECO:0000256" key="4">
    <source>
        <dbReference type="ARBA" id="ARBA00022723"/>
    </source>
</evidence>
<dbReference type="InterPro" id="IPR011761">
    <property type="entry name" value="ATP-grasp"/>
</dbReference>
<dbReference type="EC" id="6.3.2.4" evidence="13"/>
<feature type="binding site" evidence="16">
    <location>
        <position position="316"/>
    </location>
    <ligand>
        <name>Mg(2+)</name>
        <dbReference type="ChEBI" id="CHEBI:18420"/>
        <label>2</label>
    </ligand>
</feature>
<dbReference type="GO" id="GO:0071555">
    <property type="term" value="P:cell wall organization"/>
    <property type="evidence" value="ECO:0007669"/>
    <property type="project" value="UniProtKB-KW"/>
</dbReference>
<dbReference type="InterPro" id="IPR016185">
    <property type="entry name" value="PreATP-grasp_dom_sf"/>
</dbReference>
<dbReference type="GO" id="GO:0008360">
    <property type="term" value="P:regulation of cell shape"/>
    <property type="evidence" value="ECO:0007669"/>
    <property type="project" value="UniProtKB-KW"/>
</dbReference>
<feature type="binding site" evidence="15">
    <location>
        <begin position="221"/>
        <end position="228"/>
    </location>
    <ligand>
        <name>ATP</name>
        <dbReference type="ChEBI" id="CHEBI:30616"/>
    </ligand>
</feature>
<dbReference type="Pfam" id="PF07478">
    <property type="entry name" value="Dala_Dala_lig_C"/>
    <property type="match status" value="1"/>
</dbReference>
<dbReference type="InterPro" id="IPR011095">
    <property type="entry name" value="Dala_Dala_lig_C"/>
</dbReference>
<dbReference type="PIRSF" id="PIRSF039102">
    <property type="entry name" value="Ddl/VanB"/>
    <property type="match status" value="1"/>
</dbReference>
<dbReference type="InterPro" id="IPR011127">
    <property type="entry name" value="Dala_Dala_lig_N"/>
</dbReference>
<accession>V5WGM7</accession>
<dbReference type="GO" id="GO:0009252">
    <property type="term" value="P:peptidoglycan biosynthetic process"/>
    <property type="evidence" value="ECO:0007669"/>
    <property type="project" value="UniProtKB-UniRule"/>
</dbReference>
<feature type="binding site" evidence="15">
    <location>
        <begin position="315"/>
        <end position="316"/>
    </location>
    <ligand>
        <name>ATP</name>
        <dbReference type="ChEBI" id="CHEBI:30616"/>
    </ligand>
</feature>
<dbReference type="PROSITE" id="PS00844">
    <property type="entry name" value="DALA_DALA_LIGASE_2"/>
    <property type="match status" value="1"/>
</dbReference>
<evidence type="ECO:0000256" key="3">
    <source>
        <dbReference type="ARBA" id="ARBA00022598"/>
    </source>
</evidence>
<feature type="binding site" evidence="15">
    <location>
        <begin position="191"/>
        <end position="192"/>
    </location>
    <ligand>
        <name>ATP</name>
        <dbReference type="ChEBI" id="CHEBI:30616"/>
    </ligand>
</feature>
<dbReference type="eggNOG" id="COG1181">
    <property type="taxonomic scope" value="Bacteria"/>
</dbReference>